<evidence type="ECO:0000256" key="2">
    <source>
        <dbReference type="ARBA" id="ARBA00008574"/>
    </source>
</evidence>
<keyword evidence="5 10" id="KW-1133">Transmembrane helix</keyword>
<dbReference type="AlphaFoldDB" id="T1EJP3"/>
<evidence type="ECO:0000256" key="7">
    <source>
        <dbReference type="ARBA" id="ARBA00023139"/>
    </source>
</evidence>
<dbReference type="RefSeq" id="XP_009026901.1">
    <property type="nucleotide sequence ID" value="XM_009028653.1"/>
</dbReference>
<reference evidence="14" key="1">
    <citation type="submission" date="2012-12" db="EMBL/GenBank/DDBJ databases">
        <authorList>
            <person name="Hellsten U."/>
            <person name="Grimwood J."/>
            <person name="Chapman J.A."/>
            <person name="Shapiro H."/>
            <person name="Aerts A."/>
            <person name="Otillar R.P."/>
            <person name="Terry A.Y."/>
            <person name="Boore J.L."/>
            <person name="Simakov O."/>
            <person name="Marletaz F."/>
            <person name="Cho S.-J."/>
            <person name="Edsinger-Gonzales E."/>
            <person name="Havlak P."/>
            <person name="Kuo D.-H."/>
            <person name="Larsson T."/>
            <person name="Lv J."/>
            <person name="Arendt D."/>
            <person name="Savage R."/>
            <person name="Osoegawa K."/>
            <person name="de Jong P."/>
            <person name="Lindberg D.R."/>
            <person name="Seaver E.C."/>
            <person name="Weisblat D.A."/>
            <person name="Putnam N.H."/>
            <person name="Grigoriev I.V."/>
            <person name="Rokhsar D.S."/>
        </authorList>
    </citation>
    <scope>NUCLEOTIDE SEQUENCE</scope>
</reference>
<evidence type="ECO:0000256" key="5">
    <source>
        <dbReference type="ARBA" id="ARBA00022989"/>
    </source>
</evidence>
<evidence type="ECO:0000313" key="14">
    <source>
        <dbReference type="Proteomes" id="UP000015101"/>
    </source>
</evidence>
<dbReference type="STRING" id="6412.T1EJP3"/>
<comment type="similarity">
    <text evidence="2 10">Belongs to the DHHC palmitoyltransferase family.</text>
</comment>
<keyword evidence="6 10" id="KW-0472">Membrane</keyword>
<feature type="transmembrane region" description="Helical" evidence="10">
    <location>
        <begin position="48"/>
        <end position="67"/>
    </location>
</feature>
<reference evidence="13" key="3">
    <citation type="submission" date="2015-06" db="UniProtKB">
        <authorList>
            <consortium name="EnsemblMetazoa"/>
        </authorList>
    </citation>
    <scope>IDENTIFICATION</scope>
</reference>
<evidence type="ECO:0000256" key="9">
    <source>
        <dbReference type="ARBA" id="ARBA00023315"/>
    </source>
</evidence>
<organism evidence="13 14">
    <name type="scientific">Helobdella robusta</name>
    <name type="common">Californian leech</name>
    <dbReference type="NCBI Taxonomy" id="6412"/>
    <lineage>
        <taxon>Eukaryota</taxon>
        <taxon>Metazoa</taxon>
        <taxon>Spiralia</taxon>
        <taxon>Lophotrochozoa</taxon>
        <taxon>Annelida</taxon>
        <taxon>Clitellata</taxon>
        <taxon>Hirudinea</taxon>
        <taxon>Rhynchobdellida</taxon>
        <taxon>Glossiphoniidae</taxon>
        <taxon>Helobdella</taxon>
    </lineage>
</organism>
<sequence>YCGVCDREMPPRSHHCVLCKRCVLVREHHCFFLGTCIGGNNLKSFCQLLFFISSGCLLALILCLRYLNLVHLSLAFGFFIMELNVVVVGFVASTSFLAWHVFLICTGLTSYEFYTKKL</sequence>
<comment type="catalytic activity">
    <reaction evidence="10">
        <text>L-cysteinyl-[protein] + hexadecanoyl-CoA = S-hexadecanoyl-L-cysteinyl-[protein] + CoA</text>
        <dbReference type="Rhea" id="RHEA:36683"/>
        <dbReference type="Rhea" id="RHEA-COMP:10131"/>
        <dbReference type="Rhea" id="RHEA-COMP:11032"/>
        <dbReference type="ChEBI" id="CHEBI:29950"/>
        <dbReference type="ChEBI" id="CHEBI:57287"/>
        <dbReference type="ChEBI" id="CHEBI:57379"/>
        <dbReference type="ChEBI" id="CHEBI:74151"/>
        <dbReference type="EC" id="2.3.1.225"/>
    </reaction>
</comment>
<keyword evidence="3 10" id="KW-0808">Transferase</keyword>
<dbReference type="GO" id="GO:0005783">
    <property type="term" value="C:endoplasmic reticulum"/>
    <property type="evidence" value="ECO:0000318"/>
    <property type="project" value="GO_Central"/>
</dbReference>
<accession>T1EJP3</accession>
<evidence type="ECO:0000256" key="6">
    <source>
        <dbReference type="ARBA" id="ARBA00023136"/>
    </source>
</evidence>
<dbReference type="PANTHER" id="PTHR22883:SF301">
    <property type="entry name" value="PALMITOYLTRANSFERASE ZDHHC12"/>
    <property type="match status" value="1"/>
</dbReference>
<evidence type="ECO:0000256" key="10">
    <source>
        <dbReference type="RuleBase" id="RU079119"/>
    </source>
</evidence>
<protein>
    <recommendedName>
        <fullName evidence="10">Palmitoyltransferase</fullName>
        <ecNumber evidence="10">2.3.1.225</ecNumber>
    </recommendedName>
</protein>
<dbReference type="EnsemblMetazoa" id="HelroT145957">
    <property type="protein sequence ID" value="HelroP145957"/>
    <property type="gene ID" value="HelroG145957"/>
</dbReference>
<comment type="subcellular location">
    <subcellularLocation>
        <location evidence="1">Endomembrane system</location>
        <topology evidence="1">Multi-pass membrane protein</topology>
    </subcellularLocation>
</comment>
<evidence type="ECO:0000256" key="1">
    <source>
        <dbReference type="ARBA" id="ARBA00004127"/>
    </source>
</evidence>
<dbReference type="GO" id="GO:0019706">
    <property type="term" value="F:protein-cysteine S-palmitoyltransferase activity"/>
    <property type="evidence" value="ECO:0000318"/>
    <property type="project" value="GO_Central"/>
</dbReference>
<evidence type="ECO:0000313" key="13">
    <source>
        <dbReference type="EnsemblMetazoa" id="HelroP145957"/>
    </source>
</evidence>
<evidence type="ECO:0000313" key="12">
    <source>
        <dbReference type="EMBL" id="ESN95007.1"/>
    </source>
</evidence>
<comment type="caution">
    <text evidence="10">Lacks conserved residue(s) required for the propagation of feature annotation.</text>
</comment>
<dbReference type="Pfam" id="PF01529">
    <property type="entry name" value="DHHC"/>
    <property type="match status" value="1"/>
</dbReference>
<proteinExistence type="inferred from homology"/>
<dbReference type="PROSITE" id="PS50216">
    <property type="entry name" value="DHHC"/>
    <property type="match status" value="1"/>
</dbReference>
<dbReference type="InterPro" id="IPR001594">
    <property type="entry name" value="Palmitoyltrfase_DHHC"/>
</dbReference>
<evidence type="ECO:0000256" key="3">
    <source>
        <dbReference type="ARBA" id="ARBA00022679"/>
    </source>
</evidence>
<feature type="domain" description="Palmitoyltransferase DHHC" evidence="11">
    <location>
        <begin position="1"/>
        <end position="116"/>
    </location>
</feature>
<dbReference type="InParanoid" id="T1EJP3"/>
<dbReference type="GeneID" id="20196793"/>
<dbReference type="EMBL" id="KB097552">
    <property type="protein sequence ID" value="ESN95007.1"/>
    <property type="molecule type" value="Genomic_DNA"/>
</dbReference>
<keyword evidence="9 10" id="KW-0012">Acyltransferase</keyword>
<gene>
    <name evidence="13" type="primary">20196793</name>
    <name evidence="12" type="ORF">HELRODRAFT_145957</name>
</gene>
<keyword evidence="4 10" id="KW-0812">Transmembrane</keyword>
<dbReference type="InterPro" id="IPR039859">
    <property type="entry name" value="PFA4/ZDH16/20/ERF2-like"/>
</dbReference>
<keyword evidence="7" id="KW-0564">Palmitate</keyword>
<dbReference type="EMBL" id="AMQM01007024">
    <property type="status" value="NOT_ANNOTATED_CDS"/>
    <property type="molecule type" value="Genomic_DNA"/>
</dbReference>
<dbReference type="GO" id="GO:0006612">
    <property type="term" value="P:protein targeting to membrane"/>
    <property type="evidence" value="ECO:0000318"/>
    <property type="project" value="GO_Central"/>
</dbReference>
<dbReference type="EC" id="2.3.1.225" evidence="10"/>
<dbReference type="HOGENOM" id="CLU_2078890_0_0_1"/>
<dbReference type="KEGG" id="hro:HELRODRAFT_145957"/>
<evidence type="ECO:0000256" key="8">
    <source>
        <dbReference type="ARBA" id="ARBA00023288"/>
    </source>
</evidence>
<evidence type="ECO:0000256" key="4">
    <source>
        <dbReference type="ARBA" id="ARBA00022692"/>
    </source>
</evidence>
<dbReference type="OMA" id="GFFIMEL"/>
<dbReference type="OrthoDB" id="302728at2759"/>
<dbReference type="CTD" id="20196793"/>
<dbReference type="eggNOG" id="KOG1311">
    <property type="taxonomic scope" value="Eukaryota"/>
</dbReference>
<name>T1EJP3_HELRO</name>
<keyword evidence="14" id="KW-1185">Reference proteome</keyword>
<evidence type="ECO:0000259" key="11">
    <source>
        <dbReference type="Pfam" id="PF01529"/>
    </source>
</evidence>
<dbReference type="PANTHER" id="PTHR22883">
    <property type="entry name" value="ZINC FINGER DHHC DOMAIN CONTAINING PROTEIN"/>
    <property type="match status" value="1"/>
</dbReference>
<comment type="domain">
    <text evidence="10">The DHHC domain is required for palmitoyltransferase activity.</text>
</comment>
<reference evidence="12 14" key="2">
    <citation type="journal article" date="2013" name="Nature">
        <title>Insights into bilaterian evolution from three spiralian genomes.</title>
        <authorList>
            <person name="Simakov O."/>
            <person name="Marletaz F."/>
            <person name="Cho S.J."/>
            <person name="Edsinger-Gonzales E."/>
            <person name="Havlak P."/>
            <person name="Hellsten U."/>
            <person name="Kuo D.H."/>
            <person name="Larsson T."/>
            <person name="Lv J."/>
            <person name="Arendt D."/>
            <person name="Savage R."/>
            <person name="Osoegawa K."/>
            <person name="de Jong P."/>
            <person name="Grimwood J."/>
            <person name="Chapman J.A."/>
            <person name="Shapiro H."/>
            <person name="Aerts A."/>
            <person name="Otillar R.P."/>
            <person name="Terry A.Y."/>
            <person name="Boore J.L."/>
            <person name="Grigoriev I.V."/>
            <person name="Lindberg D.R."/>
            <person name="Seaver E.C."/>
            <person name="Weisblat D.A."/>
            <person name="Putnam N.H."/>
            <person name="Rokhsar D.S."/>
        </authorList>
    </citation>
    <scope>NUCLEOTIDE SEQUENCE</scope>
</reference>
<keyword evidence="8" id="KW-0449">Lipoprotein</keyword>
<dbReference type="GO" id="GO:0005794">
    <property type="term" value="C:Golgi apparatus"/>
    <property type="evidence" value="ECO:0000318"/>
    <property type="project" value="GO_Central"/>
</dbReference>
<dbReference type="Proteomes" id="UP000015101">
    <property type="component" value="Unassembled WGS sequence"/>
</dbReference>